<feature type="domain" description="ABC transporter" evidence="9">
    <location>
        <begin position="2"/>
        <end position="241"/>
    </location>
</feature>
<dbReference type="InterPro" id="IPR017871">
    <property type="entry name" value="ABC_transporter-like_CS"/>
</dbReference>
<evidence type="ECO:0000256" key="3">
    <source>
        <dbReference type="ARBA" id="ARBA00022448"/>
    </source>
</evidence>
<dbReference type="CDD" id="cd03225">
    <property type="entry name" value="ABC_cobalt_CbiO_domain1"/>
    <property type="match status" value="2"/>
</dbReference>
<keyword evidence="11" id="KW-1185">Reference proteome</keyword>
<keyword evidence="6 10" id="KW-0067">ATP-binding</keyword>
<name>A0A923E9U3_CLOTT</name>
<keyword evidence="8" id="KW-0472">Membrane</keyword>
<dbReference type="AlphaFoldDB" id="A0A923E9U3"/>
<evidence type="ECO:0000256" key="7">
    <source>
        <dbReference type="ARBA" id="ARBA00022967"/>
    </source>
</evidence>
<dbReference type="PANTHER" id="PTHR43553">
    <property type="entry name" value="HEAVY METAL TRANSPORTER"/>
    <property type="match status" value="1"/>
</dbReference>
<evidence type="ECO:0000256" key="6">
    <source>
        <dbReference type="ARBA" id="ARBA00022840"/>
    </source>
</evidence>
<dbReference type="PANTHER" id="PTHR43553:SF24">
    <property type="entry name" value="ENERGY-COUPLING FACTOR TRANSPORTER ATP-BINDING PROTEIN ECFA1"/>
    <property type="match status" value="1"/>
</dbReference>
<dbReference type="GO" id="GO:0042626">
    <property type="term" value="F:ATPase-coupled transmembrane transporter activity"/>
    <property type="evidence" value="ECO:0007669"/>
    <property type="project" value="TreeGrafter"/>
</dbReference>
<comment type="subcellular location">
    <subcellularLocation>
        <location evidence="1">Cell membrane</location>
        <topology evidence="1">Peripheral membrane protein</topology>
    </subcellularLocation>
</comment>
<keyword evidence="3" id="KW-0813">Transport</keyword>
<evidence type="ECO:0000256" key="8">
    <source>
        <dbReference type="ARBA" id="ARBA00023136"/>
    </source>
</evidence>
<evidence type="ECO:0000256" key="4">
    <source>
        <dbReference type="ARBA" id="ARBA00022475"/>
    </source>
</evidence>
<evidence type="ECO:0000256" key="1">
    <source>
        <dbReference type="ARBA" id="ARBA00004202"/>
    </source>
</evidence>
<keyword evidence="5" id="KW-0547">Nucleotide-binding</keyword>
<dbReference type="SMART" id="SM00382">
    <property type="entry name" value="AAA"/>
    <property type="match status" value="2"/>
</dbReference>
<dbReference type="InterPro" id="IPR015856">
    <property type="entry name" value="ABC_transpr_CbiO/EcfA_su"/>
</dbReference>
<dbReference type="GO" id="GO:0043190">
    <property type="term" value="C:ATP-binding cassette (ABC) transporter complex"/>
    <property type="evidence" value="ECO:0007669"/>
    <property type="project" value="TreeGrafter"/>
</dbReference>
<dbReference type="GO" id="GO:0005524">
    <property type="term" value="F:ATP binding"/>
    <property type="evidence" value="ECO:0007669"/>
    <property type="project" value="UniProtKB-KW"/>
</dbReference>
<proteinExistence type="inferred from homology"/>
<accession>A0A923E9U3</accession>
<dbReference type="InterPro" id="IPR050095">
    <property type="entry name" value="ECF_ABC_transporter_ATP-bd"/>
</dbReference>
<keyword evidence="7" id="KW-1278">Translocase</keyword>
<dbReference type="PROSITE" id="PS00211">
    <property type="entry name" value="ABC_TRANSPORTER_1"/>
    <property type="match status" value="1"/>
</dbReference>
<dbReference type="EMBL" id="JAAZWO010000008">
    <property type="protein sequence ID" value="MBC2397882.1"/>
    <property type="molecule type" value="Genomic_DNA"/>
</dbReference>
<gene>
    <name evidence="10" type="ORF">HGG79_08855</name>
</gene>
<feature type="domain" description="ABC transporter" evidence="9">
    <location>
        <begin position="274"/>
        <end position="509"/>
    </location>
</feature>
<dbReference type="NCBIfam" id="NF010167">
    <property type="entry name" value="PRK13648.1"/>
    <property type="match status" value="2"/>
</dbReference>
<comment type="similarity">
    <text evidence="2">Belongs to the ABC transporter superfamily.</text>
</comment>
<dbReference type="InterPro" id="IPR027417">
    <property type="entry name" value="P-loop_NTPase"/>
</dbReference>
<dbReference type="InterPro" id="IPR003439">
    <property type="entry name" value="ABC_transporter-like_ATP-bd"/>
</dbReference>
<dbReference type="Proteomes" id="UP000563151">
    <property type="component" value="Unassembled WGS sequence"/>
</dbReference>
<dbReference type="Gene3D" id="3.40.50.300">
    <property type="entry name" value="P-loop containing nucleotide triphosphate hydrolases"/>
    <property type="match status" value="2"/>
</dbReference>
<sequence length="510" mass="57553">MIRIENISYRYPNRDNNALQNINLHIKKGEFILLSGSTGCGKSTLLKCLNGIIPHETTGDLQGNVFIGDINTREYPIRILAQKVGLVFQNPDEQIFSTKVLDEVAFGLENLCFSEEEITKRINWALEKVGMKEYINSSTSALSGGQKQRVALASVLALKSEILVLDEPISQLDPKGAEEVLGVIKKLSDEGMTIILVEHRLHEVISWADRIIVMNEGKIVLDCNTDEGSKYFHIFKALGLRIPKKNNIDLKLLLNKYGEHITKNSSKHLREKVIEMKDVFFSYEKKKRKKVPNWILKGINLDIYKGEVVGILGNNGSGKSTLMHHIAGLYKPYEGDVIICGRNTKKNSAFELAGTVGILFQNPELMLTCDTVYDEVAFGPRNLKYCKEKVEEVVNKNLDALELNELTNYHPQTISGGQRLRCAAASILSMTPEIILLDEPTSGQDILHIKRLMELCRVLSENGTTVVFITHDYEVALRYTHRVIYIEDGNIIMNVETRNILNEYGEEELF</sequence>
<keyword evidence="4" id="KW-1003">Cell membrane</keyword>
<evidence type="ECO:0000259" key="9">
    <source>
        <dbReference type="PROSITE" id="PS50893"/>
    </source>
</evidence>
<comment type="caution">
    <text evidence="10">The sequence shown here is derived from an EMBL/GenBank/DDBJ whole genome shotgun (WGS) entry which is preliminary data.</text>
</comment>
<dbReference type="Pfam" id="PF00005">
    <property type="entry name" value="ABC_tran"/>
    <property type="match status" value="2"/>
</dbReference>
<evidence type="ECO:0000256" key="5">
    <source>
        <dbReference type="ARBA" id="ARBA00022741"/>
    </source>
</evidence>
<evidence type="ECO:0000313" key="10">
    <source>
        <dbReference type="EMBL" id="MBC2397882.1"/>
    </source>
</evidence>
<dbReference type="FunFam" id="3.40.50.300:FF:000224">
    <property type="entry name" value="Energy-coupling factor transporter ATP-binding protein EcfA"/>
    <property type="match status" value="2"/>
</dbReference>
<dbReference type="SUPFAM" id="SSF52540">
    <property type="entry name" value="P-loop containing nucleoside triphosphate hydrolases"/>
    <property type="match status" value="2"/>
</dbReference>
<dbReference type="InterPro" id="IPR003593">
    <property type="entry name" value="AAA+_ATPase"/>
</dbReference>
<evidence type="ECO:0000256" key="2">
    <source>
        <dbReference type="ARBA" id="ARBA00005417"/>
    </source>
</evidence>
<organism evidence="10 11">
    <name type="scientific">Clostridium tetanomorphum</name>
    <dbReference type="NCBI Taxonomy" id="1553"/>
    <lineage>
        <taxon>Bacteria</taxon>
        <taxon>Bacillati</taxon>
        <taxon>Bacillota</taxon>
        <taxon>Clostridia</taxon>
        <taxon>Eubacteriales</taxon>
        <taxon>Clostridiaceae</taxon>
        <taxon>Clostridium</taxon>
    </lineage>
</organism>
<protein>
    <submittedName>
        <fullName evidence="10">ABC transporter ATP-binding protein</fullName>
    </submittedName>
</protein>
<dbReference type="GO" id="GO:0016887">
    <property type="term" value="F:ATP hydrolysis activity"/>
    <property type="evidence" value="ECO:0007669"/>
    <property type="project" value="InterPro"/>
</dbReference>
<reference evidence="10 11" key="1">
    <citation type="submission" date="2020-04" db="EMBL/GenBank/DDBJ databases">
        <title>Genomic insights into acetone-butanol-ethanol (ABE) fermentation by sequencing solventogenic clostridia strains.</title>
        <authorList>
            <person name="Brown S."/>
        </authorList>
    </citation>
    <scope>NUCLEOTIDE SEQUENCE [LARGE SCALE GENOMIC DNA]</scope>
    <source>
        <strain evidence="10 11">DJ011</strain>
    </source>
</reference>
<dbReference type="PROSITE" id="PS50893">
    <property type="entry name" value="ABC_TRANSPORTER_2"/>
    <property type="match status" value="2"/>
</dbReference>
<evidence type="ECO:0000313" key="11">
    <source>
        <dbReference type="Proteomes" id="UP000563151"/>
    </source>
</evidence>
<dbReference type="RefSeq" id="WP_173680173.1">
    <property type="nucleotide sequence ID" value="NZ_JAAZWO010000008.1"/>
</dbReference>